<proteinExistence type="predicted"/>
<dbReference type="EMBL" id="KZ679139">
    <property type="protein sequence ID" value="PTB72957.1"/>
    <property type="molecule type" value="Genomic_DNA"/>
</dbReference>
<sequence>MDGGLSEKLRTMLAALDRIDDFLRLVFYALSFVAMPGFWAETLIFQLLGLNTQTSFRMFPPADIVPDFDATLAYTNALIMIMCIPYFQYCERPPHEGGTLGRMLHPLTTRASPAGRFCIMLARVWLAAAWVNSGAVQFMIDHGKWKFAWRLGSLVMIL</sequence>
<dbReference type="AlphaFoldDB" id="A0A2T4BUH4"/>
<feature type="transmembrane region" description="Helical" evidence="1">
    <location>
        <begin position="68"/>
        <end position="87"/>
    </location>
</feature>
<evidence type="ECO:0000313" key="2">
    <source>
        <dbReference type="EMBL" id="PTB72957.1"/>
    </source>
</evidence>
<evidence type="ECO:0000313" key="3">
    <source>
        <dbReference type="Proteomes" id="UP000240760"/>
    </source>
</evidence>
<evidence type="ECO:0000256" key="1">
    <source>
        <dbReference type="SAM" id="Phobius"/>
    </source>
</evidence>
<gene>
    <name evidence="2" type="ORF">M440DRAFT_1340682</name>
</gene>
<dbReference type="Proteomes" id="UP000240760">
    <property type="component" value="Unassembled WGS sequence"/>
</dbReference>
<name>A0A2T4BUH4_TRILO</name>
<keyword evidence="1" id="KW-1133">Transmembrane helix</keyword>
<protein>
    <submittedName>
        <fullName evidence="2">Uncharacterized protein</fullName>
    </submittedName>
</protein>
<feature type="transmembrane region" description="Helical" evidence="1">
    <location>
        <begin position="25"/>
        <end position="48"/>
    </location>
</feature>
<keyword evidence="1" id="KW-0812">Transmembrane</keyword>
<keyword evidence="1" id="KW-0472">Membrane</keyword>
<dbReference type="OrthoDB" id="5234599at2759"/>
<organism evidence="2 3">
    <name type="scientific">Trichoderma longibrachiatum ATCC 18648</name>
    <dbReference type="NCBI Taxonomy" id="983965"/>
    <lineage>
        <taxon>Eukaryota</taxon>
        <taxon>Fungi</taxon>
        <taxon>Dikarya</taxon>
        <taxon>Ascomycota</taxon>
        <taxon>Pezizomycotina</taxon>
        <taxon>Sordariomycetes</taxon>
        <taxon>Hypocreomycetidae</taxon>
        <taxon>Hypocreales</taxon>
        <taxon>Hypocreaceae</taxon>
        <taxon>Trichoderma</taxon>
    </lineage>
</organism>
<keyword evidence="3" id="KW-1185">Reference proteome</keyword>
<accession>A0A2T4BUH4</accession>
<reference evidence="2 3" key="1">
    <citation type="submission" date="2016-07" db="EMBL/GenBank/DDBJ databases">
        <title>Multiple horizontal gene transfer events from other fungi enriched the ability of initially mycotrophic Trichoderma (Ascomycota) to feed on dead plant biomass.</title>
        <authorList>
            <consortium name="DOE Joint Genome Institute"/>
            <person name="Aerts A."/>
            <person name="Atanasova L."/>
            <person name="Chenthamara K."/>
            <person name="Zhang J."/>
            <person name="Grujic M."/>
            <person name="Henrissat B."/>
            <person name="Kuo A."/>
            <person name="Salamov A."/>
            <person name="Lipzen A."/>
            <person name="Labutti K."/>
            <person name="Barry K."/>
            <person name="Miao Y."/>
            <person name="Rahimi M.J."/>
            <person name="Shen Q."/>
            <person name="Grigoriev I.V."/>
            <person name="Kubicek C.P."/>
            <person name="Druzhinina I.S."/>
        </authorList>
    </citation>
    <scope>NUCLEOTIDE SEQUENCE [LARGE SCALE GENOMIC DNA]</scope>
    <source>
        <strain evidence="2 3">ATCC 18648</strain>
    </source>
</reference>